<dbReference type="InterPro" id="IPR027417">
    <property type="entry name" value="P-loop_NTPase"/>
</dbReference>
<accession>A0ABV9QNS3</accession>
<evidence type="ECO:0000256" key="3">
    <source>
        <dbReference type="ARBA" id="ARBA00022741"/>
    </source>
</evidence>
<reference evidence="11" key="1">
    <citation type="journal article" date="2019" name="Int. J. Syst. Evol. Microbiol.">
        <title>The Global Catalogue of Microorganisms (GCM) 10K type strain sequencing project: providing services to taxonomists for standard genome sequencing and annotation.</title>
        <authorList>
            <consortium name="The Broad Institute Genomics Platform"/>
            <consortium name="The Broad Institute Genome Sequencing Center for Infectious Disease"/>
            <person name="Wu L."/>
            <person name="Ma J."/>
        </authorList>
    </citation>
    <scope>NUCLEOTIDE SEQUENCE [LARGE SCALE GENOMIC DNA]</scope>
    <source>
        <strain evidence="11">CCUG 46385</strain>
    </source>
</reference>
<comment type="subcellular location">
    <subcellularLocation>
        <location evidence="1">Cell membrane</location>
        <topology evidence="1">Multi-pass membrane protein</topology>
    </subcellularLocation>
</comment>
<feature type="transmembrane region" description="Helical" evidence="7">
    <location>
        <begin position="129"/>
        <end position="150"/>
    </location>
</feature>
<evidence type="ECO:0000259" key="8">
    <source>
        <dbReference type="PROSITE" id="PS50893"/>
    </source>
</evidence>
<feature type="domain" description="ABC transmembrane type-1" evidence="9">
    <location>
        <begin position="22"/>
        <end position="300"/>
    </location>
</feature>
<evidence type="ECO:0000256" key="4">
    <source>
        <dbReference type="ARBA" id="ARBA00022840"/>
    </source>
</evidence>
<dbReference type="InterPro" id="IPR003593">
    <property type="entry name" value="AAA+_ATPase"/>
</dbReference>
<dbReference type="Pfam" id="PF00005">
    <property type="entry name" value="ABC_tran"/>
    <property type="match status" value="1"/>
</dbReference>
<gene>
    <name evidence="10" type="ORF">ACFO4R_10985</name>
</gene>
<keyword evidence="5 7" id="KW-1133">Transmembrane helix</keyword>
<comment type="caution">
    <text evidence="10">The sequence shown here is derived from an EMBL/GenBank/DDBJ whole genome shotgun (WGS) entry which is preliminary data.</text>
</comment>
<evidence type="ECO:0000313" key="10">
    <source>
        <dbReference type="EMBL" id="MFC4805593.1"/>
    </source>
</evidence>
<dbReference type="Pfam" id="PF00664">
    <property type="entry name" value="ABC_membrane"/>
    <property type="match status" value="1"/>
</dbReference>
<keyword evidence="2 7" id="KW-0812">Transmembrane</keyword>
<evidence type="ECO:0000256" key="2">
    <source>
        <dbReference type="ARBA" id="ARBA00022692"/>
    </source>
</evidence>
<feature type="transmembrane region" description="Helical" evidence="7">
    <location>
        <begin position="272"/>
        <end position="292"/>
    </location>
</feature>
<evidence type="ECO:0000256" key="6">
    <source>
        <dbReference type="ARBA" id="ARBA00023136"/>
    </source>
</evidence>
<sequence>MIKKIKNIYALTDSGARGLVRAAFSCFLMYASFILPMMFLMYFVQRFMEGSLPSRSSLIIGIVLIFVLMYAVLHYNYNMLFTQTYRESRELRIEIAQILKDLPLSYFSKHDLSDLSQTVMKDVADIEHAMCHAIPQAIGFALYMFVLSVMMLVGNVKLGLCVLLPVVLSFVLLFLSKKAQIHYTTKFYHKLRENSESFQEAIELQQEIKSYGQIDAVGEELKRRMEDSEKVHIVSEVFQAVPVTLSSSVVRFSLGLTVFFGTILYMKGEAPLLYILGYMIAAAKIGDGVMGLHMNIAELMYIDARIQRIKELRNTPVQKGEPAEISRYDIEFKEVEFSYTKEKKVIDKISFIAKQGEVTALVGPSGCGKTSVLRLMSRLYDYDEGQILIDNKELSTIDTDSLFEKISIVFQDVSLFNTSVMENIRIGKKNASDEEVVRAAKLANCHEFIEKLPEGYQTLIGENGSKLSGGERQRISIARAILKDAPIILLDEISASLDVENEMKIQESLNKLIEGKTVVIISHRLKSIEKADKIIVMNDGRLDCEGTHQHLLQHSNLYRTMIDKSDITENYVY</sequence>
<feature type="transmembrane region" description="Helical" evidence="7">
    <location>
        <begin position="56"/>
        <end position="77"/>
    </location>
</feature>
<dbReference type="Gene3D" id="3.40.50.300">
    <property type="entry name" value="P-loop containing nucleotide triphosphate hydrolases"/>
    <property type="match status" value="1"/>
</dbReference>
<organism evidence="10 11">
    <name type="scientific">Filifactor villosus</name>
    <dbReference type="NCBI Taxonomy" id="29374"/>
    <lineage>
        <taxon>Bacteria</taxon>
        <taxon>Bacillati</taxon>
        <taxon>Bacillota</taxon>
        <taxon>Clostridia</taxon>
        <taxon>Peptostreptococcales</taxon>
        <taxon>Filifactoraceae</taxon>
        <taxon>Filifactor</taxon>
    </lineage>
</organism>
<dbReference type="InterPro" id="IPR011527">
    <property type="entry name" value="ABC1_TM_dom"/>
</dbReference>
<evidence type="ECO:0000259" key="9">
    <source>
        <dbReference type="PROSITE" id="PS50929"/>
    </source>
</evidence>
<protein>
    <submittedName>
        <fullName evidence="10">ABC transporter ATP-binding protein</fullName>
    </submittedName>
</protein>
<evidence type="ECO:0000256" key="5">
    <source>
        <dbReference type="ARBA" id="ARBA00022989"/>
    </source>
</evidence>
<dbReference type="InterPro" id="IPR039421">
    <property type="entry name" value="Type_1_exporter"/>
</dbReference>
<dbReference type="SUPFAM" id="SSF52540">
    <property type="entry name" value="P-loop containing nucleoside triphosphate hydrolases"/>
    <property type="match status" value="1"/>
</dbReference>
<evidence type="ECO:0000256" key="1">
    <source>
        <dbReference type="ARBA" id="ARBA00004651"/>
    </source>
</evidence>
<keyword evidence="3" id="KW-0547">Nucleotide-binding</keyword>
<dbReference type="RefSeq" id="WP_379789188.1">
    <property type="nucleotide sequence ID" value="NZ_JBHSHL010000052.1"/>
</dbReference>
<dbReference type="PROSITE" id="PS00211">
    <property type="entry name" value="ABC_TRANSPORTER_1"/>
    <property type="match status" value="1"/>
</dbReference>
<dbReference type="GO" id="GO:0005524">
    <property type="term" value="F:ATP binding"/>
    <property type="evidence" value="ECO:0007669"/>
    <property type="project" value="UniProtKB-KW"/>
</dbReference>
<feature type="transmembrane region" description="Helical" evidence="7">
    <location>
        <begin position="20"/>
        <end position="44"/>
    </location>
</feature>
<dbReference type="PROSITE" id="PS50929">
    <property type="entry name" value="ABC_TM1F"/>
    <property type="match status" value="1"/>
</dbReference>
<dbReference type="EMBL" id="JBHSHL010000052">
    <property type="protein sequence ID" value="MFC4805593.1"/>
    <property type="molecule type" value="Genomic_DNA"/>
</dbReference>
<dbReference type="Gene3D" id="1.20.1560.10">
    <property type="entry name" value="ABC transporter type 1, transmembrane domain"/>
    <property type="match status" value="1"/>
</dbReference>
<dbReference type="InterPro" id="IPR017871">
    <property type="entry name" value="ABC_transporter-like_CS"/>
</dbReference>
<feature type="domain" description="ABC transporter" evidence="8">
    <location>
        <begin position="330"/>
        <end position="564"/>
    </location>
</feature>
<dbReference type="Proteomes" id="UP001595916">
    <property type="component" value="Unassembled WGS sequence"/>
</dbReference>
<evidence type="ECO:0000256" key="7">
    <source>
        <dbReference type="SAM" id="Phobius"/>
    </source>
</evidence>
<dbReference type="InterPro" id="IPR003439">
    <property type="entry name" value="ABC_transporter-like_ATP-bd"/>
</dbReference>
<dbReference type="PROSITE" id="PS50893">
    <property type="entry name" value="ABC_TRANSPORTER_2"/>
    <property type="match status" value="1"/>
</dbReference>
<dbReference type="InterPro" id="IPR036640">
    <property type="entry name" value="ABC1_TM_sf"/>
</dbReference>
<feature type="transmembrane region" description="Helical" evidence="7">
    <location>
        <begin position="156"/>
        <end position="176"/>
    </location>
</feature>
<keyword evidence="6 7" id="KW-0472">Membrane</keyword>
<dbReference type="SMART" id="SM00382">
    <property type="entry name" value="AAA"/>
    <property type="match status" value="1"/>
</dbReference>
<name>A0ABV9QNS3_9FIRM</name>
<dbReference type="PANTHER" id="PTHR43394:SF1">
    <property type="entry name" value="ATP-BINDING CASSETTE SUB-FAMILY B MEMBER 10, MITOCHONDRIAL"/>
    <property type="match status" value="1"/>
</dbReference>
<dbReference type="PANTHER" id="PTHR43394">
    <property type="entry name" value="ATP-DEPENDENT PERMEASE MDL1, MITOCHONDRIAL"/>
    <property type="match status" value="1"/>
</dbReference>
<dbReference type="SUPFAM" id="SSF90123">
    <property type="entry name" value="ABC transporter transmembrane region"/>
    <property type="match status" value="1"/>
</dbReference>
<proteinExistence type="predicted"/>
<evidence type="ECO:0000313" key="11">
    <source>
        <dbReference type="Proteomes" id="UP001595916"/>
    </source>
</evidence>
<keyword evidence="4 10" id="KW-0067">ATP-binding</keyword>
<keyword evidence="11" id="KW-1185">Reference proteome</keyword>